<feature type="compositionally biased region" description="Low complexity" evidence="2">
    <location>
        <begin position="516"/>
        <end position="526"/>
    </location>
</feature>
<dbReference type="EMBL" id="LGRX02015846">
    <property type="protein sequence ID" value="KAK3262950.1"/>
    <property type="molecule type" value="Genomic_DNA"/>
</dbReference>
<comment type="caution">
    <text evidence="3">The sequence shown here is derived from an EMBL/GenBank/DDBJ whole genome shotgun (WGS) entry which is preliminary data.</text>
</comment>
<dbReference type="PANTHER" id="PTHR11102:SF160">
    <property type="entry name" value="ERAD-ASSOCIATED E3 UBIQUITIN-PROTEIN LIGASE COMPONENT HRD3"/>
    <property type="match status" value="1"/>
</dbReference>
<dbReference type="Pfam" id="PF08238">
    <property type="entry name" value="Sel1"/>
    <property type="match status" value="4"/>
</dbReference>
<feature type="compositionally biased region" description="Low complexity" evidence="2">
    <location>
        <begin position="352"/>
        <end position="368"/>
    </location>
</feature>
<evidence type="ECO:0000256" key="1">
    <source>
        <dbReference type="ARBA" id="ARBA00038101"/>
    </source>
</evidence>
<name>A0AAE0FNW2_9CHLO</name>
<keyword evidence="4" id="KW-1185">Reference proteome</keyword>
<comment type="similarity">
    <text evidence="1">Belongs to the sel-1 family.</text>
</comment>
<organism evidence="3 4">
    <name type="scientific">Cymbomonas tetramitiformis</name>
    <dbReference type="NCBI Taxonomy" id="36881"/>
    <lineage>
        <taxon>Eukaryota</taxon>
        <taxon>Viridiplantae</taxon>
        <taxon>Chlorophyta</taxon>
        <taxon>Pyramimonadophyceae</taxon>
        <taxon>Pyramimonadales</taxon>
        <taxon>Pyramimonadaceae</taxon>
        <taxon>Cymbomonas</taxon>
    </lineage>
</organism>
<dbReference type="PANTHER" id="PTHR11102">
    <property type="entry name" value="SEL-1-LIKE PROTEIN"/>
    <property type="match status" value="1"/>
</dbReference>
<evidence type="ECO:0000313" key="4">
    <source>
        <dbReference type="Proteomes" id="UP001190700"/>
    </source>
</evidence>
<feature type="region of interest" description="Disordered" evidence="2">
    <location>
        <begin position="516"/>
        <end position="574"/>
    </location>
</feature>
<dbReference type="AlphaFoldDB" id="A0AAE0FNW2"/>
<dbReference type="SUPFAM" id="SSF81901">
    <property type="entry name" value="HCP-like"/>
    <property type="match status" value="1"/>
</dbReference>
<dbReference type="InterPro" id="IPR011990">
    <property type="entry name" value="TPR-like_helical_dom_sf"/>
</dbReference>
<feature type="region of interest" description="Disordered" evidence="2">
    <location>
        <begin position="338"/>
        <end position="369"/>
    </location>
</feature>
<gene>
    <name evidence="3" type="ORF">CYMTET_28220</name>
</gene>
<dbReference type="InterPro" id="IPR050767">
    <property type="entry name" value="Sel1_AlgK"/>
</dbReference>
<reference evidence="3 4" key="1">
    <citation type="journal article" date="2015" name="Genome Biol. Evol.">
        <title>Comparative Genomics of a Bacterivorous Green Alga Reveals Evolutionary Causalities and Consequences of Phago-Mixotrophic Mode of Nutrition.</title>
        <authorList>
            <person name="Burns J.A."/>
            <person name="Paasch A."/>
            <person name="Narechania A."/>
            <person name="Kim E."/>
        </authorList>
    </citation>
    <scope>NUCLEOTIDE SEQUENCE [LARGE SCALE GENOMIC DNA]</scope>
    <source>
        <strain evidence="3 4">PLY_AMNH</strain>
    </source>
</reference>
<sequence length="663" mass="73503">MCKHSTGIASSLEIAMELTSSEPEWKALERYRTASFQRVDTTLPFDRKISLAIDSAKALEREGNEAYNKDQNFEQADKLYQEAANILELYLDGCNGDTEISQTFSEKLWKMLLTLQTKLARCAGKKAQWQLQIRRCSQCLRTSPEHTIARIIRSEALSQLGKFELALADSRLASVTDPGMRKVVRKPAAVFAAKEPAIMLRRDELVRFRHRIPDIEANTYGRMKAILYNLPPSRQTATYFVDVAFTFIGTAPEATVDPTSWEDTAEAFRLLRSAYEMDQRVIGPVESLAMGAVYFDGFCGVRVDLNKAVYFFQRVARTAVSGEWHTTYWNRYKVAQLPGKEQPRGPRSRPKATASSPSSGTSGASPSGDHVHVIHRLETNIRTCLQESMLKASQILIHGYRGVPKDIHSAVSYARTGAKAGSGACMLCMGVLTRDGRAPLSKDLAAARAYFNKGANTGNADCMAELGLMMYSGQGGEENRDGGTAWLAQALNHSELHFQRRQAALQLLSLRQGSAKSMMLQQQQQQPAGGRAKLREAESPGERGNIPDSKSAAALSPVPSHLRSPMPTRPMSSNGRFIRRVAGKTQPPRDGHVQQTSVDRYPVALRHRRKLHESHAAAVKAPDRMTLQTMEGPTMNLEPIQLIAWGEPMLTAPTRTFTIKTHT</sequence>
<dbReference type="SMART" id="SM00671">
    <property type="entry name" value="SEL1"/>
    <property type="match status" value="4"/>
</dbReference>
<dbReference type="Gene3D" id="1.25.40.10">
    <property type="entry name" value="Tetratricopeptide repeat domain"/>
    <property type="match status" value="2"/>
</dbReference>
<evidence type="ECO:0000313" key="3">
    <source>
        <dbReference type="EMBL" id="KAK3262950.1"/>
    </source>
</evidence>
<dbReference type="InterPro" id="IPR006597">
    <property type="entry name" value="Sel1-like"/>
</dbReference>
<proteinExistence type="inferred from homology"/>
<dbReference type="Proteomes" id="UP001190700">
    <property type="component" value="Unassembled WGS sequence"/>
</dbReference>
<evidence type="ECO:0000256" key="2">
    <source>
        <dbReference type="SAM" id="MobiDB-lite"/>
    </source>
</evidence>
<protein>
    <submittedName>
        <fullName evidence="3">Uncharacterized protein</fullName>
    </submittedName>
</protein>
<accession>A0AAE0FNW2</accession>
<dbReference type="SUPFAM" id="SSF48452">
    <property type="entry name" value="TPR-like"/>
    <property type="match status" value="1"/>
</dbReference>